<comment type="caution">
    <text evidence="1">The sequence shown here is derived from an EMBL/GenBank/DDBJ whole genome shotgun (WGS) entry which is preliminary data.</text>
</comment>
<gene>
    <name evidence="1" type="ORF">CNMCM6805_002450</name>
</gene>
<keyword evidence="2" id="KW-1185">Reference proteome</keyword>
<dbReference type="Proteomes" id="UP000653565">
    <property type="component" value="Unassembled WGS sequence"/>
</dbReference>
<name>A0A8H4GT86_9EURO</name>
<organism evidence="1 2">
    <name type="scientific">Aspergillus fumigatiaffinis</name>
    <dbReference type="NCBI Taxonomy" id="340414"/>
    <lineage>
        <taxon>Eukaryota</taxon>
        <taxon>Fungi</taxon>
        <taxon>Dikarya</taxon>
        <taxon>Ascomycota</taxon>
        <taxon>Pezizomycotina</taxon>
        <taxon>Eurotiomycetes</taxon>
        <taxon>Eurotiomycetidae</taxon>
        <taxon>Eurotiales</taxon>
        <taxon>Aspergillaceae</taxon>
        <taxon>Aspergillus</taxon>
        <taxon>Aspergillus subgen. Fumigati</taxon>
    </lineage>
</organism>
<evidence type="ECO:0000313" key="1">
    <source>
        <dbReference type="EMBL" id="KAF4228064.1"/>
    </source>
</evidence>
<dbReference type="EMBL" id="JAAAPX010000160">
    <property type="protein sequence ID" value="KAF4228064.1"/>
    <property type="molecule type" value="Genomic_DNA"/>
</dbReference>
<proteinExistence type="predicted"/>
<dbReference type="OrthoDB" id="10356017at2759"/>
<dbReference type="AlphaFoldDB" id="A0A8H4GT86"/>
<evidence type="ECO:0000313" key="2">
    <source>
        <dbReference type="Proteomes" id="UP000653565"/>
    </source>
</evidence>
<reference evidence="1" key="1">
    <citation type="journal article" date="2020" name="bioRxiv">
        <title>Genomic and phenotypic heterogeneity of clinical isolates of the human pathogens Aspergillus fumigatus, Aspergillus lentulus and Aspergillus fumigatiaffinis.</title>
        <authorList>
            <person name="dos Santos R.A.C."/>
            <person name="Steenwyk J.L."/>
            <person name="Rivero-Menendez O."/>
            <person name="Mead M.E."/>
            <person name="Silva L.P."/>
            <person name="Bastos R.W."/>
            <person name="Alastruey-Izquierdo A."/>
            <person name="Goldman G.H."/>
            <person name="Rokas A."/>
        </authorList>
    </citation>
    <scope>NUCLEOTIDE SEQUENCE</scope>
    <source>
        <strain evidence="1">CNM-CM6805</strain>
    </source>
</reference>
<sequence length="123" mass="13275">MLSSEIGLGVTGVETISTAQNCRRKLVYANVLDPKGIEVHPVAGFAKTAELPLQLLPDQVVTVQPLSAVRTSKELPGLWSEHMVPEPDLIDKADHPLQPDPDHVSTEIAPRFWSCAEAGAGWS</sequence>
<reference evidence="1" key="2">
    <citation type="submission" date="2020-04" db="EMBL/GenBank/DDBJ databases">
        <authorList>
            <person name="Santos R.A.C."/>
            <person name="Steenwyk J.L."/>
            <person name="Rivero-Menendez O."/>
            <person name="Mead M.E."/>
            <person name="Silva L.P."/>
            <person name="Bastos R.W."/>
            <person name="Alastruey-Izquierdo A."/>
            <person name="Goldman G.H."/>
            <person name="Rokas A."/>
        </authorList>
    </citation>
    <scope>NUCLEOTIDE SEQUENCE</scope>
    <source>
        <strain evidence="1">CNM-CM6805</strain>
    </source>
</reference>
<accession>A0A8H4GT86</accession>
<protein>
    <submittedName>
        <fullName evidence="1">Uncharacterized protein</fullName>
    </submittedName>
</protein>